<name>B3PMC5_META1</name>
<dbReference type="HOGENOM" id="CLU_2260616_0_0_14"/>
<gene>
    <name evidence="1" type="ordered locus">MARTH_orf278</name>
</gene>
<organism evidence="1 2">
    <name type="scientific">Metamycoplasma arthritidis (strain 158L3-1)</name>
    <name type="common">Mycoplasma arthritidis</name>
    <dbReference type="NCBI Taxonomy" id="243272"/>
    <lineage>
        <taxon>Bacteria</taxon>
        <taxon>Bacillati</taxon>
        <taxon>Mycoplasmatota</taxon>
        <taxon>Mycoplasmoidales</taxon>
        <taxon>Metamycoplasmataceae</taxon>
        <taxon>Metamycoplasma</taxon>
    </lineage>
</organism>
<dbReference type="STRING" id="243272.MARTH_orf278"/>
<dbReference type="KEGG" id="mat:MARTH_orf278"/>
<sequence>MSEEFVTVNAKMNFAFKVAKEAIVETIEKTFDELEGVVLAAPIELIINADRSNFDLNIKYKVNHLNNFVFETKKMIFLLEQKIFSLINKKPSNINLVFDGIINEI</sequence>
<dbReference type="Proteomes" id="UP000008812">
    <property type="component" value="Chromosome"/>
</dbReference>
<dbReference type="EMBL" id="CP001047">
    <property type="protein sequence ID" value="ACF07177.1"/>
    <property type="molecule type" value="Genomic_DNA"/>
</dbReference>
<accession>B3PMC5</accession>
<reference evidence="1 2" key="1">
    <citation type="journal article" date="2008" name="Infect. Immun.">
        <title>Genome of Mycoplasma arthritidis.</title>
        <authorList>
            <person name="Dybvig K."/>
            <person name="Zuhua C."/>
            <person name="Lao P."/>
            <person name="Jordan D.S."/>
            <person name="French C.T."/>
            <person name="Tu A.H."/>
            <person name="Loraine A.E."/>
        </authorList>
    </citation>
    <scope>NUCLEOTIDE SEQUENCE [LARGE SCALE GENOMIC DNA]</scope>
    <source>
        <strain evidence="1 2">158L3-1</strain>
    </source>
</reference>
<keyword evidence="2" id="KW-1185">Reference proteome</keyword>
<dbReference type="AlphaFoldDB" id="B3PMC5"/>
<protein>
    <submittedName>
        <fullName evidence="1">Uncharacterized protein</fullName>
    </submittedName>
</protein>
<evidence type="ECO:0000313" key="2">
    <source>
        <dbReference type="Proteomes" id="UP000008812"/>
    </source>
</evidence>
<dbReference type="InterPro" id="IPR054781">
    <property type="entry name" value="Asp23-rel"/>
</dbReference>
<dbReference type="NCBIfam" id="NF045836">
    <property type="entry name" value="MMB_0454_fam"/>
    <property type="match status" value="1"/>
</dbReference>
<dbReference type="eggNOG" id="ENOG5030MYX">
    <property type="taxonomic scope" value="Bacteria"/>
</dbReference>
<evidence type="ECO:0000313" key="1">
    <source>
        <dbReference type="EMBL" id="ACF07177.1"/>
    </source>
</evidence>
<proteinExistence type="predicted"/>